<name>A0ABQ6C6N5_9BURK</name>
<dbReference type="Pfam" id="PF03061">
    <property type="entry name" value="4HBT"/>
    <property type="match status" value="1"/>
</dbReference>
<accession>A0ABQ6C6N5</accession>
<feature type="domain" description="Thioesterase" evidence="2">
    <location>
        <begin position="53"/>
        <end position="119"/>
    </location>
</feature>
<dbReference type="Proteomes" id="UP001156903">
    <property type="component" value="Unassembled WGS sequence"/>
</dbReference>
<proteinExistence type="predicted"/>
<keyword evidence="1" id="KW-0378">Hydrolase</keyword>
<dbReference type="NCBIfam" id="TIGR00369">
    <property type="entry name" value="unchar_dom_1"/>
    <property type="match status" value="1"/>
</dbReference>
<evidence type="ECO:0000313" key="4">
    <source>
        <dbReference type="Proteomes" id="UP001156903"/>
    </source>
</evidence>
<comment type="caution">
    <text evidence="3">The sequence shown here is derived from an EMBL/GenBank/DDBJ whole genome shotgun (WGS) entry which is preliminary data.</text>
</comment>
<dbReference type="Gene3D" id="3.10.129.10">
    <property type="entry name" value="Hotdog Thioesterase"/>
    <property type="match status" value="1"/>
</dbReference>
<protein>
    <recommendedName>
        <fullName evidence="2">Thioesterase domain-containing protein</fullName>
    </recommendedName>
</protein>
<sequence>MTPIETIRNAILAMPIAHTLQLRFVAFEPGHVEIEMPITPALCFREGQLQATALFAIADFAAVGAAASLLPEGASNATIDGTLKLFAPARGSHLRAIGRVVNAGRQLSVCAAEVHAVHDGHPTHCATLLATARNLLGAAPSALPKEH</sequence>
<gene>
    <name evidence="3" type="ORF">GCM10007935_27720</name>
</gene>
<dbReference type="InterPro" id="IPR006683">
    <property type="entry name" value="Thioestr_dom"/>
</dbReference>
<organism evidence="3 4">
    <name type="scientific">Hydrogenophaga electricum</name>
    <dbReference type="NCBI Taxonomy" id="1230953"/>
    <lineage>
        <taxon>Bacteria</taxon>
        <taxon>Pseudomonadati</taxon>
        <taxon>Pseudomonadota</taxon>
        <taxon>Betaproteobacteria</taxon>
        <taxon>Burkholderiales</taxon>
        <taxon>Comamonadaceae</taxon>
        <taxon>Hydrogenophaga</taxon>
    </lineage>
</organism>
<dbReference type="RefSeq" id="WP_234264434.1">
    <property type="nucleotide sequence ID" value="NZ_BSPB01000024.1"/>
</dbReference>
<reference evidence="4" key="1">
    <citation type="journal article" date="2019" name="Int. J. Syst. Evol. Microbiol.">
        <title>The Global Catalogue of Microorganisms (GCM) 10K type strain sequencing project: providing services to taxonomists for standard genome sequencing and annotation.</title>
        <authorList>
            <consortium name="The Broad Institute Genomics Platform"/>
            <consortium name="The Broad Institute Genome Sequencing Center for Infectious Disease"/>
            <person name="Wu L."/>
            <person name="Ma J."/>
        </authorList>
    </citation>
    <scope>NUCLEOTIDE SEQUENCE [LARGE SCALE GENOMIC DNA]</scope>
    <source>
        <strain evidence="4">NBRC 109341</strain>
    </source>
</reference>
<dbReference type="CDD" id="cd03443">
    <property type="entry name" value="PaaI_thioesterase"/>
    <property type="match status" value="1"/>
</dbReference>
<dbReference type="InterPro" id="IPR003736">
    <property type="entry name" value="PAAI_dom"/>
</dbReference>
<dbReference type="EMBL" id="BSPB01000024">
    <property type="protein sequence ID" value="GLS15337.1"/>
    <property type="molecule type" value="Genomic_DNA"/>
</dbReference>
<dbReference type="SUPFAM" id="SSF54637">
    <property type="entry name" value="Thioesterase/thiol ester dehydrase-isomerase"/>
    <property type="match status" value="1"/>
</dbReference>
<evidence type="ECO:0000259" key="2">
    <source>
        <dbReference type="Pfam" id="PF03061"/>
    </source>
</evidence>
<keyword evidence="4" id="KW-1185">Reference proteome</keyword>
<evidence type="ECO:0000256" key="1">
    <source>
        <dbReference type="ARBA" id="ARBA00022801"/>
    </source>
</evidence>
<dbReference type="InterPro" id="IPR029069">
    <property type="entry name" value="HotDog_dom_sf"/>
</dbReference>
<evidence type="ECO:0000313" key="3">
    <source>
        <dbReference type="EMBL" id="GLS15337.1"/>
    </source>
</evidence>